<dbReference type="OMA" id="TQYFCAS"/>
<dbReference type="KEGG" id="crq:GCK72_006271"/>
<gene>
    <name evidence="1" type="ORF">FL82_12175</name>
</gene>
<accession>A0A260YSC2</accession>
<protein>
    <submittedName>
        <fullName evidence="1">Uncharacterized protein</fullName>
    </submittedName>
</protein>
<evidence type="ECO:0000313" key="2">
    <source>
        <dbReference type="Proteomes" id="UP000216624"/>
    </source>
</evidence>
<dbReference type="Proteomes" id="UP000216624">
    <property type="component" value="Unassembled WGS sequence"/>
</dbReference>
<name>A0A260YSC2_CAERE</name>
<reference evidence="1" key="1">
    <citation type="submission" date="2017-08" db="EMBL/GenBank/DDBJ databases">
        <authorList>
            <person name="de Groot N.N."/>
        </authorList>
    </citation>
    <scope>NUCLEOTIDE SEQUENCE [LARGE SCALE GENOMIC DNA]</scope>
    <source>
        <strain evidence="1">PX439</strain>
    </source>
</reference>
<dbReference type="EMBL" id="NMWX01000827">
    <property type="protein sequence ID" value="OZF76290.1"/>
    <property type="molecule type" value="Genomic_DNA"/>
</dbReference>
<proteinExistence type="predicted"/>
<dbReference type="HOGENOM" id="CLU_1185992_0_0_1"/>
<sequence length="234" mass="27214">MACGDCLWQLFLFLTCLFSVLSITNILSIFPINMHEFDTLPEEAQKDITNHVRYRLETYRGRLSAHNRAMPRQDLMLHLEPQICNRGERAPDGTGPWPEEMTQYFCASKDLLEWCHKYFKLYQTTEKVFPLSSGNELHVSLSCYRTRMWNRYLDDINIPICIITCIMVSCVFHAWYIDWKKYRGDFGEDGENQGPPSPSPSPPPPPSKKKATGNPAAPLPKLRSRHENFRNRRS</sequence>
<organism evidence="1 2">
    <name type="scientific">Caenorhabditis remanei</name>
    <name type="common">Caenorhabditis vulgaris</name>
    <dbReference type="NCBI Taxonomy" id="31234"/>
    <lineage>
        <taxon>Eukaryota</taxon>
        <taxon>Metazoa</taxon>
        <taxon>Ecdysozoa</taxon>
        <taxon>Nematoda</taxon>
        <taxon>Chromadorea</taxon>
        <taxon>Rhabditida</taxon>
        <taxon>Rhabditina</taxon>
        <taxon>Rhabditomorpha</taxon>
        <taxon>Rhabditoidea</taxon>
        <taxon>Rhabditidae</taxon>
        <taxon>Peloderinae</taxon>
        <taxon>Caenorhabditis</taxon>
    </lineage>
</organism>
<feature type="non-terminal residue" evidence="1">
    <location>
        <position position="1"/>
    </location>
</feature>
<dbReference type="OrthoDB" id="5805804at2759"/>
<dbReference type="eggNOG" id="ENOG502THT4">
    <property type="taxonomic scope" value="Eukaryota"/>
</dbReference>
<dbReference type="CTD" id="9815784"/>
<keyword evidence="2" id="KW-1185">Reference proteome</keyword>
<evidence type="ECO:0000313" key="1">
    <source>
        <dbReference type="EMBL" id="OZF76290.1"/>
    </source>
</evidence>
<comment type="caution">
    <text evidence="1">The sequence shown here is derived from an EMBL/GenBank/DDBJ whole genome shotgun (WGS) entry which is preliminary data.</text>
</comment>